<dbReference type="EMBL" id="KQ461154">
    <property type="protein sequence ID" value="KPJ08399.1"/>
    <property type="molecule type" value="Genomic_DNA"/>
</dbReference>
<evidence type="ECO:0000313" key="2">
    <source>
        <dbReference type="Proteomes" id="UP000053240"/>
    </source>
</evidence>
<sequence>MALPKSTLQRLVTKFETTRSVNNQPTPLLQRNARLAENIAAVRESCSGDSEAVDFSPCTRTRPHFDNKVLSFAYDNRIKAKVAEIAHLYILESNFFYILLFLTGEV</sequence>
<dbReference type="AlphaFoldDB" id="A0A194QSV2"/>
<protein>
    <submittedName>
        <fullName evidence="1">Uncharacterized protein</fullName>
    </submittedName>
</protein>
<reference evidence="1 2" key="1">
    <citation type="journal article" date="2015" name="Nat. Commun.">
        <title>Outbred genome sequencing and CRISPR/Cas9 gene editing in butterflies.</title>
        <authorList>
            <person name="Li X."/>
            <person name="Fan D."/>
            <person name="Zhang W."/>
            <person name="Liu G."/>
            <person name="Zhang L."/>
            <person name="Zhao L."/>
            <person name="Fang X."/>
            <person name="Chen L."/>
            <person name="Dong Y."/>
            <person name="Chen Y."/>
            <person name="Ding Y."/>
            <person name="Zhao R."/>
            <person name="Feng M."/>
            <person name="Zhu Y."/>
            <person name="Feng Y."/>
            <person name="Jiang X."/>
            <person name="Zhu D."/>
            <person name="Xiang H."/>
            <person name="Feng X."/>
            <person name="Li S."/>
            <person name="Wang J."/>
            <person name="Zhang G."/>
            <person name="Kronforst M.R."/>
            <person name="Wang W."/>
        </authorList>
    </citation>
    <scope>NUCLEOTIDE SEQUENCE [LARGE SCALE GENOMIC DNA]</scope>
    <source>
        <strain evidence="1">Ya'a_city_454_Pm</strain>
        <tissue evidence="1">Whole body</tissue>
    </source>
</reference>
<evidence type="ECO:0000313" key="1">
    <source>
        <dbReference type="EMBL" id="KPJ08399.1"/>
    </source>
</evidence>
<gene>
    <name evidence="1" type="ORF">RR48_12152</name>
</gene>
<name>A0A194QSV2_PAPMA</name>
<dbReference type="Proteomes" id="UP000053240">
    <property type="component" value="Unassembled WGS sequence"/>
</dbReference>
<keyword evidence="2" id="KW-1185">Reference proteome</keyword>
<proteinExistence type="predicted"/>
<dbReference type="InParanoid" id="A0A194QSV2"/>
<accession>A0A194QSV2</accession>
<organism evidence="1 2">
    <name type="scientific">Papilio machaon</name>
    <name type="common">Old World swallowtail butterfly</name>
    <dbReference type="NCBI Taxonomy" id="76193"/>
    <lineage>
        <taxon>Eukaryota</taxon>
        <taxon>Metazoa</taxon>
        <taxon>Ecdysozoa</taxon>
        <taxon>Arthropoda</taxon>
        <taxon>Hexapoda</taxon>
        <taxon>Insecta</taxon>
        <taxon>Pterygota</taxon>
        <taxon>Neoptera</taxon>
        <taxon>Endopterygota</taxon>
        <taxon>Lepidoptera</taxon>
        <taxon>Glossata</taxon>
        <taxon>Ditrysia</taxon>
        <taxon>Papilionoidea</taxon>
        <taxon>Papilionidae</taxon>
        <taxon>Papilioninae</taxon>
        <taxon>Papilio</taxon>
    </lineage>
</organism>